<reference evidence="4" key="1">
    <citation type="submission" date="2016-10" db="EMBL/GenBank/DDBJ databases">
        <authorList>
            <person name="Varghese N."/>
            <person name="Submissions S."/>
        </authorList>
    </citation>
    <scope>NUCLEOTIDE SEQUENCE [LARGE SCALE GENOMIC DNA]</scope>
    <source>
        <strain evidence="4">DSM 21368</strain>
    </source>
</reference>
<sequence length="76" mass="8832">MRSTVFRNNRTQSVRLPKAVALPEDVREVNVRVVGRRRVIEPVSTSWDEWFEHGLRATPDFLDDRDQGTAEERPAL</sequence>
<dbReference type="InterPro" id="IPR037914">
    <property type="entry name" value="SpoVT-AbrB_sf"/>
</dbReference>
<dbReference type="AlphaFoldDB" id="A0A1H5LAU9"/>
<feature type="domain" description="SpoVT-AbrB" evidence="2">
    <location>
        <begin position="5"/>
        <end position="48"/>
    </location>
</feature>
<dbReference type="STRING" id="648782.SAMN04488554_2672"/>
<dbReference type="OrthoDB" id="5298361at2"/>
<evidence type="ECO:0000313" key="3">
    <source>
        <dbReference type="EMBL" id="SEE73348.1"/>
    </source>
</evidence>
<organism evidence="3 4">
    <name type="scientific">Ruania alba</name>
    <dbReference type="NCBI Taxonomy" id="648782"/>
    <lineage>
        <taxon>Bacteria</taxon>
        <taxon>Bacillati</taxon>
        <taxon>Actinomycetota</taxon>
        <taxon>Actinomycetes</taxon>
        <taxon>Micrococcales</taxon>
        <taxon>Ruaniaceae</taxon>
        <taxon>Ruania</taxon>
    </lineage>
</organism>
<gene>
    <name evidence="3" type="ORF">SAMN04488554_2672</name>
</gene>
<dbReference type="InterPro" id="IPR007159">
    <property type="entry name" value="SpoVT-AbrB_dom"/>
</dbReference>
<evidence type="ECO:0000256" key="1">
    <source>
        <dbReference type="ARBA" id="ARBA00007924"/>
    </source>
</evidence>
<evidence type="ECO:0000259" key="2">
    <source>
        <dbReference type="Pfam" id="PF04014"/>
    </source>
</evidence>
<dbReference type="Proteomes" id="UP000199220">
    <property type="component" value="Unassembled WGS sequence"/>
</dbReference>
<dbReference type="NCBIfam" id="NF040493">
    <property type="entry name" value="TA_anti_VapB"/>
    <property type="match status" value="1"/>
</dbReference>
<keyword evidence="4" id="KW-1185">Reference proteome</keyword>
<accession>A0A1H5LAU9</accession>
<name>A0A1H5LAU9_9MICO</name>
<proteinExistence type="inferred from homology"/>
<protein>
    <submittedName>
        <fullName evidence="3">Antitoxin VapB</fullName>
    </submittedName>
</protein>
<dbReference type="Pfam" id="PF04014">
    <property type="entry name" value="MazE_antitoxin"/>
    <property type="match status" value="1"/>
</dbReference>
<comment type="similarity">
    <text evidence="1">Belongs to the VapB family.</text>
</comment>
<dbReference type="RefSeq" id="WP_089773596.1">
    <property type="nucleotide sequence ID" value="NZ_FNTX01000002.1"/>
</dbReference>
<dbReference type="InterPro" id="IPR047976">
    <property type="entry name" value="Anti_VapB2-like"/>
</dbReference>
<dbReference type="PANTHER" id="PTHR37550">
    <property type="entry name" value="ANTITOXIN VAPB1"/>
    <property type="match status" value="1"/>
</dbReference>
<dbReference type="InterPro" id="IPR051734">
    <property type="entry name" value="VapB_TA_antitoxins"/>
</dbReference>
<dbReference type="PANTHER" id="PTHR37550:SF3">
    <property type="entry name" value="ANTITOXIN VAPB1"/>
    <property type="match status" value="1"/>
</dbReference>
<evidence type="ECO:0000313" key="4">
    <source>
        <dbReference type="Proteomes" id="UP000199220"/>
    </source>
</evidence>
<dbReference type="SUPFAM" id="SSF89447">
    <property type="entry name" value="AbrB/MazE/MraZ-like"/>
    <property type="match status" value="1"/>
</dbReference>
<dbReference type="Gene3D" id="2.10.260.10">
    <property type="match status" value="1"/>
</dbReference>
<dbReference type="GO" id="GO:0003677">
    <property type="term" value="F:DNA binding"/>
    <property type="evidence" value="ECO:0007669"/>
    <property type="project" value="InterPro"/>
</dbReference>
<dbReference type="EMBL" id="FNTX01000002">
    <property type="protein sequence ID" value="SEE73348.1"/>
    <property type="molecule type" value="Genomic_DNA"/>
</dbReference>